<feature type="compositionally biased region" description="Acidic residues" evidence="1">
    <location>
        <begin position="199"/>
        <end position="212"/>
    </location>
</feature>
<feature type="region of interest" description="Disordered" evidence="1">
    <location>
        <begin position="158"/>
        <end position="212"/>
    </location>
</feature>
<name>A0ABD1ZVL2_VESSQ</name>
<comment type="caution">
    <text evidence="2">The sequence shown here is derived from an EMBL/GenBank/DDBJ whole genome shotgun (WGS) entry which is preliminary data.</text>
</comment>
<protein>
    <submittedName>
        <fullName evidence="2">Uncharacterized protein</fullName>
    </submittedName>
</protein>
<gene>
    <name evidence="2" type="ORF">V1478_018397</name>
</gene>
<organism evidence="2 3">
    <name type="scientific">Vespula squamosa</name>
    <name type="common">Southern yellow jacket</name>
    <name type="synonym">Wasp</name>
    <dbReference type="NCBI Taxonomy" id="30214"/>
    <lineage>
        <taxon>Eukaryota</taxon>
        <taxon>Metazoa</taxon>
        <taxon>Ecdysozoa</taxon>
        <taxon>Arthropoda</taxon>
        <taxon>Hexapoda</taxon>
        <taxon>Insecta</taxon>
        <taxon>Pterygota</taxon>
        <taxon>Neoptera</taxon>
        <taxon>Endopterygota</taxon>
        <taxon>Hymenoptera</taxon>
        <taxon>Apocrita</taxon>
        <taxon>Aculeata</taxon>
        <taxon>Vespoidea</taxon>
        <taxon>Vespidae</taxon>
        <taxon>Vespinae</taxon>
        <taxon>Vespula</taxon>
    </lineage>
</organism>
<proteinExistence type="predicted"/>
<feature type="compositionally biased region" description="Basic residues" evidence="1">
    <location>
        <begin position="177"/>
        <end position="195"/>
    </location>
</feature>
<dbReference type="EMBL" id="JAUDFV010000167">
    <property type="protein sequence ID" value="KAL2712162.1"/>
    <property type="molecule type" value="Genomic_DNA"/>
</dbReference>
<reference evidence="2 3" key="1">
    <citation type="journal article" date="2024" name="Ann. Entomol. Soc. Am.">
        <title>Genomic analyses of the southern and eastern yellowjacket wasps (Hymenoptera: Vespidae) reveal evolutionary signatures of social life.</title>
        <authorList>
            <person name="Catto M.A."/>
            <person name="Caine P.B."/>
            <person name="Orr S.E."/>
            <person name="Hunt B.G."/>
            <person name="Goodisman M.A.D."/>
        </authorList>
    </citation>
    <scope>NUCLEOTIDE SEQUENCE [LARGE SCALE GENOMIC DNA]</scope>
    <source>
        <strain evidence="2">233</strain>
        <tissue evidence="2">Head and thorax</tissue>
    </source>
</reference>
<evidence type="ECO:0000313" key="3">
    <source>
        <dbReference type="Proteomes" id="UP001607302"/>
    </source>
</evidence>
<keyword evidence="3" id="KW-1185">Reference proteome</keyword>
<dbReference type="AlphaFoldDB" id="A0ABD1ZVL2"/>
<evidence type="ECO:0000313" key="2">
    <source>
        <dbReference type="EMBL" id="KAL2712162.1"/>
    </source>
</evidence>
<dbReference type="Proteomes" id="UP001607302">
    <property type="component" value="Unassembled WGS sequence"/>
</dbReference>
<sequence length="280" mass="32051">MLTLLLRYQPRVLPMDMQSLIGIWDRLEDREQDFRGTRSKKAPSFGLERKRDYREYIGATKAALSTSFKDSAAEGMGTRLTGVSKREHGWSEGAIWLGSIYETADSPDSTITEERRGREEKDRPLVLSFSIEFCFLGCGIGRIPKTLYPSPKEVAFEPDPLPIHSGPSNYNLLGIGARRRQRQRRRQQRPRRRRKEKQEEEEEKKEEEEEEAAVYRLDEASRRLASREGFPYPIPWLGVGATGAAAADARARVVTRVVVACWIPIHWSCFNAAGFRDAKY</sequence>
<accession>A0ABD1ZVL2</accession>
<evidence type="ECO:0000256" key="1">
    <source>
        <dbReference type="SAM" id="MobiDB-lite"/>
    </source>
</evidence>